<name>A0AAU2JMW1_9ACTN</name>
<accession>A0AAU2JMW1</accession>
<keyword evidence="1" id="KW-0472">Membrane</keyword>
<keyword evidence="1" id="KW-1133">Transmembrane helix</keyword>
<gene>
    <name evidence="2" type="ORF">OG327_05570</name>
</gene>
<evidence type="ECO:0000256" key="1">
    <source>
        <dbReference type="SAM" id="Phobius"/>
    </source>
</evidence>
<dbReference type="AlphaFoldDB" id="A0AAU2JMW1"/>
<keyword evidence="1" id="KW-0812">Transmembrane</keyword>
<reference evidence="2" key="1">
    <citation type="submission" date="2022-10" db="EMBL/GenBank/DDBJ databases">
        <title>The complete genomes of actinobacterial strains from the NBC collection.</title>
        <authorList>
            <person name="Joergensen T.S."/>
            <person name="Alvarez Arevalo M."/>
            <person name="Sterndorff E.B."/>
            <person name="Faurdal D."/>
            <person name="Vuksanovic O."/>
            <person name="Mourched A.-S."/>
            <person name="Charusanti P."/>
            <person name="Shaw S."/>
            <person name="Blin K."/>
            <person name="Weber T."/>
        </authorList>
    </citation>
    <scope>NUCLEOTIDE SEQUENCE</scope>
    <source>
        <strain evidence="2">NBC_00049</strain>
    </source>
</reference>
<evidence type="ECO:0000313" key="2">
    <source>
        <dbReference type="EMBL" id="WTU72854.1"/>
    </source>
</evidence>
<proteinExistence type="predicted"/>
<organism evidence="2">
    <name type="scientific">Streptomyces sp. NBC_00049</name>
    <dbReference type="NCBI Taxonomy" id="2903617"/>
    <lineage>
        <taxon>Bacteria</taxon>
        <taxon>Bacillati</taxon>
        <taxon>Actinomycetota</taxon>
        <taxon>Actinomycetes</taxon>
        <taxon>Kitasatosporales</taxon>
        <taxon>Streptomycetaceae</taxon>
        <taxon>Streptomyces</taxon>
    </lineage>
</organism>
<dbReference type="EMBL" id="CP108264">
    <property type="protein sequence ID" value="WTU72854.1"/>
    <property type="molecule type" value="Genomic_DNA"/>
</dbReference>
<feature type="transmembrane region" description="Helical" evidence="1">
    <location>
        <begin position="33"/>
        <end position="52"/>
    </location>
</feature>
<sequence length="63" mass="6964">MEQAGTDQILASKWDLPFVVFSVLRVVFGSLPLWTKATIFGILCSAIAWAAITRLRGRRGRAT</sequence>
<protein>
    <submittedName>
        <fullName evidence="2">Uncharacterized protein</fullName>
    </submittedName>
</protein>